<dbReference type="OrthoDB" id="7375296at2"/>
<keyword evidence="2" id="KW-0472">Membrane</keyword>
<feature type="region of interest" description="Disordered" evidence="1">
    <location>
        <begin position="1"/>
        <end position="32"/>
    </location>
</feature>
<reference evidence="3 4" key="1">
    <citation type="submission" date="2018-04" db="EMBL/GenBank/DDBJ databases">
        <title>Genomic Encyclopedia of Type Strains, Phase III (KMG-III): the genomes of soil and plant-associated and newly described type strains.</title>
        <authorList>
            <person name="Whitman W."/>
        </authorList>
    </citation>
    <scope>NUCLEOTIDE SEQUENCE [LARGE SCALE GENOMIC DNA]</scope>
    <source>
        <strain evidence="3 4">KA25</strain>
    </source>
</reference>
<sequence length="292" mass="31992">MAQRYGGRFSPPNARRDAPAKPDRNGWDRKRRSRAGGRSNILFILPFLFLANGFLGPAEGLIPAFAAFGSLFLAAWLTRQGILAEEAYDARPVARRPAIPRKIFASVLTGAGLFAGGLLGDAGLVTAAAWGGLGALLHLAAFGTDPLKDKIPEGVDSFQSDRVSRAVAEAETYLTAMRAAVARLREPALERRVEGFAGTARELFRSVEADPRDLTAARRYLGVYLMGARDATLKFADLYERGRDPKVRADYERLLDDLGSSFADRTKLLLSNDRAGLDLEIEVLRERLRRES</sequence>
<organism evidence="3 4">
    <name type="scientific">Cereibacter azotoformans</name>
    <dbReference type="NCBI Taxonomy" id="43057"/>
    <lineage>
        <taxon>Bacteria</taxon>
        <taxon>Pseudomonadati</taxon>
        <taxon>Pseudomonadota</taxon>
        <taxon>Alphaproteobacteria</taxon>
        <taxon>Rhodobacterales</taxon>
        <taxon>Paracoccaceae</taxon>
        <taxon>Cereibacter</taxon>
    </lineage>
</organism>
<feature type="transmembrane region" description="Helical" evidence="2">
    <location>
        <begin position="99"/>
        <end position="118"/>
    </location>
</feature>
<evidence type="ECO:0000313" key="4">
    <source>
        <dbReference type="Proteomes" id="UP000244060"/>
    </source>
</evidence>
<dbReference type="AlphaFoldDB" id="A0A2T5KC85"/>
<keyword evidence="2" id="KW-1133">Transmembrane helix</keyword>
<evidence type="ECO:0000256" key="1">
    <source>
        <dbReference type="SAM" id="MobiDB-lite"/>
    </source>
</evidence>
<evidence type="ECO:0000313" key="3">
    <source>
        <dbReference type="EMBL" id="PTR20019.1"/>
    </source>
</evidence>
<feature type="compositionally biased region" description="Basic and acidic residues" evidence="1">
    <location>
        <begin position="14"/>
        <end position="28"/>
    </location>
</feature>
<dbReference type="EMBL" id="QAOT01000003">
    <property type="protein sequence ID" value="PTR20019.1"/>
    <property type="molecule type" value="Genomic_DNA"/>
</dbReference>
<gene>
    <name evidence="3" type="ORF">C8J28_103145</name>
</gene>
<protein>
    <submittedName>
        <fullName evidence="3">5-bromo-4-chloroindolyl phosphate hydrolysis protein</fullName>
    </submittedName>
</protein>
<keyword evidence="4" id="KW-1185">Reference proteome</keyword>
<name>A0A2T5KC85_9RHOB</name>
<dbReference type="Pfam" id="PF10112">
    <property type="entry name" value="Halogen_Hydrol"/>
    <property type="match status" value="1"/>
</dbReference>
<dbReference type="InterPro" id="IPR018770">
    <property type="entry name" value="ChloroindolylP_hydrolase"/>
</dbReference>
<keyword evidence="2" id="KW-0812">Transmembrane</keyword>
<comment type="caution">
    <text evidence="3">The sequence shown here is derived from an EMBL/GenBank/DDBJ whole genome shotgun (WGS) entry which is preliminary data.</text>
</comment>
<accession>A0A2T5KC85</accession>
<feature type="transmembrane region" description="Helical" evidence="2">
    <location>
        <begin position="61"/>
        <end position="78"/>
    </location>
</feature>
<dbReference type="Proteomes" id="UP000244060">
    <property type="component" value="Unassembled WGS sequence"/>
</dbReference>
<proteinExistence type="predicted"/>
<dbReference type="RefSeq" id="WP_108220377.1">
    <property type="nucleotide sequence ID" value="NZ_CP090021.1"/>
</dbReference>
<feature type="transmembrane region" description="Helical" evidence="2">
    <location>
        <begin position="39"/>
        <end position="55"/>
    </location>
</feature>
<evidence type="ECO:0000256" key="2">
    <source>
        <dbReference type="SAM" id="Phobius"/>
    </source>
</evidence>